<comment type="caution">
    <text evidence="1">The sequence shown here is derived from an EMBL/GenBank/DDBJ whole genome shotgun (WGS) entry which is preliminary data.</text>
</comment>
<proteinExistence type="predicted"/>
<dbReference type="Proteomes" id="UP001314635">
    <property type="component" value="Unassembled WGS sequence"/>
</dbReference>
<evidence type="ECO:0000313" key="1">
    <source>
        <dbReference type="EMBL" id="MBR1136959.1"/>
    </source>
</evidence>
<dbReference type="Gene3D" id="3.10.20.850">
    <property type="entry name" value="Protein of unknown function DUF3861"/>
    <property type="match status" value="1"/>
</dbReference>
<dbReference type="EMBL" id="JAFCLK010000012">
    <property type="protein sequence ID" value="MBR1136959.1"/>
    <property type="molecule type" value="Genomic_DNA"/>
</dbReference>
<sequence>MPHAYAIEVTDITPSADGSAGRSYDFTFTNHDDLNEIVARVQRRGLFDQNESKAFVTGLKLLGGVMLNHRGEPLFAEFGPAFKAFMTKLKSGAKTQEIQEAPAQQAQA</sequence>
<dbReference type="InterPro" id="IPR024476">
    <property type="entry name" value="DUF3861"/>
</dbReference>
<name>A0ABS5G7C6_9BRAD</name>
<dbReference type="Pfam" id="PF12977">
    <property type="entry name" value="DUF3861"/>
    <property type="match status" value="1"/>
</dbReference>
<dbReference type="RefSeq" id="WP_172236829.1">
    <property type="nucleotide sequence ID" value="NZ_JABFDP010000012.1"/>
</dbReference>
<keyword evidence="2" id="KW-1185">Reference proteome</keyword>
<organism evidence="1 2">
    <name type="scientific">Bradyrhizobium denitrificans</name>
    <dbReference type="NCBI Taxonomy" id="2734912"/>
    <lineage>
        <taxon>Bacteria</taxon>
        <taxon>Pseudomonadati</taxon>
        <taxon>Pseudomonadota</taxon>
        <taxon>Alphaproteobacteria</taxon>
        <taxon>Hyphomicrobiales</taxon>
        <taxon>Nitrobacteraceae</taxon>
        <taxon>Bradyrhizobium</taxon>
    </lineage>
</organism>
<dbReference type="InterPro" id="IPR038194">
    <property type="entry name" value="DUF3861_sf"/>
</dbReference>
<protein>
    <submittedName>
        <fullName evidence="1">DUF3861 domain-containing protein</fullName>
    </submittedName>
</protein>
<evidence type="ECO:0000313" key="2">
    <source>
        <dbReference type="Proteomes" id="UP001314635"/>
    </source>
</evidence>
<reference evidence="2" key="1">
    <citation type="journal article" date="2021" name="ISME J.">
        <title>Evolutionary origin and ecological implication of a unique nif island in free-living Bradyrhizobium lineages.</title>
        <authorList>
            <person name="Tao J."/>
        </authorList>
    </citation>
    <scope>NUCLEOTIDE SEQUENCE [LARGE SCALE GENOMIC DNA]</scope>
    <source>
        <strain evidence="2">SZCCT0094</strain>
    </source>
</reference>
<accession>A0ABS5G7C6</accession>
<gene>
    <name evidence="1" type="ORF">JQ619_14390</name>
</gene>